<reference evidence="2" key="1">
    <citation type="journal article" date="2014" name="Int. J. Syst. Evol. Microbiol.">
        <title>Complete genome sequence of Corynebacterium casei LMG S-19264T (=DSM 44701T), isolated from a smear-ripened cheese.</title>
        <authorList>
            <consortium name="US DOE Joint Genome Institute (JGI-PGF)"/>
            <person name="Walter F."/>
            <person name="Albersmeier A."/>
            <person name="Kalinowski J."/>
            <person name="Ruckert C."/>
        </authorList>
    </citation>
    <scope>NUCLEOTIDE SEQUENCE</scope>
    <source>
        <strain evidence="2">CGMCC 1.12751</strain>
    </source>
</reference>
<dbReference type="Proteomes" id="UP000625976">
    <property type="component" value="Unassembled WGS sequence"/>
</dbReference>
<keyword evidence="3" id="KW-1185">Reference proteome</keyword>
<proteinExistence type="predicted"/>
<feature type="transmembrane region" description="Helical" evidence="1">
    <location>
        <begin position="25"/>
        <end position="47"/>
    </location>
</feature>
<keyword evidence="1" id="KW-0812">Transmembrane</keyword>
<evidence type="ECO:0008006" key="4">
    <source>
        <dbReference type="Google" id="ProtNLM"/>
    </source>
</evidence>
<keyword evidence="1" id="KW-0472">Membrane</keyword>
<feature type="transmembrane region" description="Helical" evidence="1">
    <location>
        <begin position="130"/>
        <end position="160"/>
    </location>
</feature>
<sequence length="169" mass="19528">MEKTERTSTNYFSLKNRDTWSDNRFTWFYATLIFIAVVVFAIILKTANIYESMAWRVVNFFFILVGFVLMVKDYKKHKDFNLSYTQALLLCFRTGFYFALLFLPALAFVVNGYPTEQAIMDKDELYNSQFPIFEIVFANYVETIASILICSFAGAFFVGLGGSSTKKNN</sequence>
<feature type="transmembrane region" description="Helical" evidence="1">
    <location>
        <begin position="53"/>
        <end position="71"/>
    </location>
</feature>
<accession>A0A917GKA3</accession>
<organism evidence="2 3">
    <name type="scientific">Bizionia arctica</name>
    <dbReference type="NCBI Taxonomy" id="1495645"/>
    <lineage>
        <taxon>Bacteria</taxon>
        <taxon>Pseudomonadati</taxon>
        <taxon>Bacteroidota</taxon>
        <taxon>Flavobacteriia</taxon>
        <taxon>Flavobacteriales</taxon>
        <taxon>Flavobacteriaceae</taxon>
        <taxon>Bizionia</taxon>
    </lineage>
</organism>
<evidence type="ECO:0000256" key="1">
    <source>
        <dbReference type="SAM" id="Phobius"/>
    </source>
</evidence>
<dbReference type="EMBL" id="BMFQ01000002">
    <property type="protein sequence ID" value="GGG49108.1"/>
    <property type="molecule type" value="Genomic_DNA"/>
</dbReference>
<dbReference type="RefSeq" id="WP_188464458.1">
    <property type="nucleotide sequence ID" value="NZ_BMFQ01000002.1"/>
</dbReference>
<reference evidence="2" key="2">
    <citation type="submission" date="2020-09" db="EMBL/GenBank/DDBJ databases">
        <authorList>
            <person name="Sun Q."/>
            <person name="Zhou Y."/>
        </authorList>
    </citation>
    <scope>NUCLEOTIDE SEQUENCE</scope>
    <source>
        <strain evidence="2">CGMCC 1.12751</strain>
    </source>
</reference>
<evidence type="ECO:0000313" key="3">
    <source>
        <dbReference type="Proteomes" id="UP000625976"/>
    </source>
</evidence>
<comment type="caution">
    <text evidence="2">The sequence shown here is derived from an EMBL/GenBank/DDBJ whole genome shotgun (WGS) entry which is preliminary data.</text>
</comment>
<evidence type="ECO:0000313" key="2">
    <source>
        <dbReference type="EMBL" id="GGG49108.1"/>
    </source>
</evidence>
<protein>
    <recommendedName>
        <fullName evidence="4">DUF4199 domain-containing protein</fullName>
    </recommendedName>
</protein>
<feature type="transmembrane region" description="Helical" evidence="1">
    <location>
        <begin position="83"/>
        <end position="110"/>
    </location>
</feature>
<gene>
    <name evidence="2" type="ORF">GCM10010976_20550</name>
</gene>
<dbReference type="AlphaFoldDB" id="A0A917GKA3"/>
<name>A0A917GKA3_9FLAO</name>
<keyword evidence="1" id="KW-1133">Transmembrane helix</keyword>